<keyword evidence="8" id="KW-1185">Reference proteome</keyword>
<dbReference type="Gene3D" id="1.10.357.10">
    <property type="entry name" value="Tetracycline Repressor, domain 2"/>
    <property type="match status" value="1"/>
</dbReference>
<dbReference type="InterPro" id="IPR036271">
    <property type="entry name" value="Tet_transcr_reg_TetR-rel_C_sf"/>
</dbReference>
<dbReference type="GO" id="GO:0003677">
    <property type="term" value="F:DNA binding"/>
    <property type="evidence" value="ECO:0007669"/>
    <property type="project" value="UniProtKB-UniRule"/>
</dbReference>
<evidence type="ECO:0000256" key="2">
    <source>
        <dbReference type="ARBA" id="ARBA00023125"/>
    </source>
</evidence>
<dbReference type="PANTHER" id="PTHR30055">
    <property type="entry name" value="HTH-TYPE TRANSCRIPTIONAL REGULATOR RUTR"/>
    <property type="match status" value="1"/>
</dbReference>
<dbReference type="RefSeq" id="WP_052086083.1">
    <property type="nucleotide sequence ID" value="NZ_AP017900.1"/>
</dbReference>
<reference evidence="6 9" key="3">
    <citation type="submission" date="2016-10" db="EMBL/GenBank/DDBJ databases">
        <title>Genome sequence of Nocardia seriolae strain EM150506, isolated from Anguila japonica.</title>
        <authorList>
            <person name="Han H.-J."/>
        </authorList>
    </citation>
    <scope>NUCLEOTIDE SEQUENCE [LARGE SCALE GENOMIC DNA]</scope>
    <source>
        <strain evidence="6 9">EM150506</strain>
    </source>
</reference>
<reference evidence="8" key="1">
    <citation type="submission" date="2015-07" db="EMBL/GenBank/DDBJ databases">
        <title>Nocardia seriolae U-1 whole genome shotgun sequence.</title>
        <authorList>
            <person name="Imajoh M."/>
            <person name="Fukumoto Y."/>
            <person name="Sukeda M."/>
            <person name="Yamane J."/>
            <person name="Yamasaki K."/>
            <person name="Shimizu M."/>
            <person name="Ohnishi K."/>
            <person name="Oshima S."/>
        </authorList>
    </citation>
    <scope>NUCLEOTIDE SEQUENCE [LARGE SCALE GENOMIC DNA]</scope>
    <source>
        <strain evidence="8">U-1</strain>
    </source>
</reference>
<feature type="domain" description="HTH tetR-type" evidence="5">
    <location>
        <begin position="4"/>
        <end position="64"/>
    </location>
</feature>
<evidence type="ECO:0000256" key="1">
    <source>
        <dbReference type="ARBA" id="ARBA00023015"/>
    </source>
</evidence>
<accession>A0ABC9YPA5</accession>
<dbReference type="Proteomes" id="UP000180166">
    <property type="component" value="Chromosome"/>
</dbReference>
<dbReference type="PANTHER" id="PTHR30055:SF234">
    <property type="entry name" value="HTH-TYPE TRANSCRIPTIONAL REGULATOR BETI"/>
    <property type="match status" value="1"/>
</dbReference>
<feature type="DNA-binding region" description="H-T-H motif" evidence="4">
    <location>
        <begin position="27"/>
        <end position="46"/>
    </location>
</feature>
<keyword evidence="2 4" id="KW-0238">DNA-binding</keyword>
<proteinExistence type="predicted"/>
<gene>
    <name evidence="6" type="ORF">NS506_06076</name>
    <name evidence="7" type="ORF">NSK11_contig00015-0063</name>
</gene>
<dbReference type="EMBL" id="CP017839">
    <property type="protein sequence ID" value="APB00113.1"/>
    <property type="molecule type" value="Genomic_DNA"/>
</dbReference>
<evidence type="ECO:0000313" key="9">
    <source>
        <dbReference type="Proteomes" id="UP000180166"/>
    </source>
</evidence>
<name>A0ABC9YPA5_9NOCA</name>
<reference evidence="7 8" key="2">
    <citation type="journal article" date="2016" name="Genome Announc.">
        <title>Draft Genome Sequence of Erythromycin- and Oxytetracycline-Sensitive Nocardia seriolae Strain U-1 (NBRC 110359).</title>
        <authorList>
            <person name="Imajoh M."/>
            <person name="Sukeda M."/>
            <person name="Shimizu M."/>
            <person name="Yamane J."/>
            <person name="Ohnishi K."/>
            <person name="Oshima S."/>
        </authorList>
    </citation>
    <scope>NUCLEOTIDE SEQUENCE [LARGE SCALE GENOMIC DNA]</scope>
    <source>
        <strain evidence="7 8">U-1</strain>
    </source>
</reference>
<dbReference type="InterPro" id="IPR050109">
    <property type="entry name" value="HTH-type_TetR-like_transc_reg"/>
</dbReference>
<dbReference type="AlphaFoldDB" id="A0ABC9YPA5"/>
<sequence length="199" mass="21429">MSAESRREQILDIAHAIVAAEGFHAATPNRIAEAAGITRPVLYQQFGDLAGVFVALIDREAARAAAQFAEAVSHPGEPVDPDPFISTFAGVVRAIDTHPATWRLFLFPPAGAPPELHRRLAQSQEVVRAYLEQPLLQAFPALPDPEYTARILHASGRELLQLRLTDPANATTDRLIALVRHLRTSALLPQVSGVGGGAE</sequence>
<dbReference type="KEGG" id="nsr:NS506_06076"/>
<dbReference type="InterPro" id="IPR009057">
    <property type="entry name" value="Homeodomain-like_sf"/>
</dbReference>
<dbReference type="InterPro" id="IPR001647">
    <property type="entry name" value="HTH_TetR"/>
</dbReference>
<dbReference type="SUPFAM" id="SSF48498">
    <property type="entry name" value="Tetracyclin repressor-like, C-terminal domain"/>
    <property type="match status" value="1"/>
</dbReference>
<dbReference type="PROSITE" id="PS50977">
    <property type="entry name" value="HTH_TETR_2"/>
    <property type="match status" value="1"/>
</dbReference>
<evidence type="ECO:0000256" key="4">
    <source>
        <dbReference type="PROSITE-ProRule" id="PRU00335"/>
    </source>
</evidence>
<evidence type="ECO:0000256" key="3">
    <source>
        <dbReference type="ARBA" id="ARBA00023163"/>
    </source>
</evidence>
<dbReference type="Proteomes" id="UP000037179">
    <property type="component" value="Unassembled WGS sequence"/>
</dbReference>
<evidence type="ECO:0000313" key="6">
    <source>
        <dbReference type="EMBL" id="APB00113.1"/>
    </source>
</evidence>
<dbReference type="SUPFAM" id="SSF46689">
    <property type="entry name" value="Homeodomain-like"/>
    <property type="match status" value="1"/>
</dbReference>
<organism evidence="7 8">
    <name type="scientific">Nocardia seriolae</name>
    <dbReference type="NCBI Taxonomy" id="37332"/>
    <lineage>
        <taxon>Bacteria</taxon>
        <taxon>Bacillati</taxon>
        <taxon>Actinomycetota</taxon>
        <taxon>Actinomycetes</taxon>
        <taxon>Mycobacteriales</taxon>
        <taxon>Nocardiaceae</taxon>
        <taxon>Nocardia</taxon>
    </lineage>
</organism>
<dbReference type="GO" id="GO:0006355">
    <property type="term" value="P:regulation of DNA-templated transcription"/>
    <property type="evidence" value="ECO:0007669"/>
    <property type="project" value="UniProtKB-ARBA"/>
</dbReference>
<keyword evidence="1" id="KW-0805">Transcription regulation</keyword>
<dbReference type="EMBL" id="BBYQ01000015">
    <property type="protein sequence ID" value="GAP27222.1"/>
    <property type="molecule type" value="Genomic_DNA"/>
</dbReference>
<evidence type="ECO:0000259" key="5">
    <source>
        <dbReference type="PROSITE" id="PS50977"/>
    </source>
</evidence>
<protein>
    <submittedName>
        <fullName evidence="7">TetR family transcriptional regulator</fullName>
    </submittedName>
</protein>
<evidence type="ECO:0000313" key="7">
    <source>
        <dbReference type="EMBL" id="GAP27222.1"/>
    </source>
</evidence>
<dbReference type="GeneID" id="93376581"/>
<keyword evidence="3" id="KW-0804">Transcription</keyword>
<evidence type="ECO:0000313" key="8">
    <source>
        <dbReference type="Proteomes" id="UP000037179"/>
    </source>
</evidence>
<dbReference type="Pfam" id="PF00440">
    <property type="entry name" value="TetR_N"/>
    <property type="match status" value="1"/>
</dbReference>